<protein>
    <submittedName>
        <fullName evidence="1">Uncharacterized protein</fullName>
    </submittedName>
</protein>
<keyword evidence="2" id="KW-1185">Reference proteome</keyword>
<evidence type="ECO:0000313" key="2">
    <source>
        <dbReference type="Proteomes" id="UP001162131"/>
    </source>
</evidence>
<dbReference type="Proteomes" id="UP001162131">
    <property type="component" value="Unassembled WGS sequence"/>
</dbReference>
<organism evidence="1 2">
    <name type="scientific">Blepharisma stoltei</name>
    <dbReference type="NCBI Taxonomy" id="1481888"/>
    <lineage>
        <taxon>Eukaryota</taxon>
        <taxon>Sar</taxon>
        <taxon>Alveolata</taxon>
        <taxon>Ciliophora</taxon>
        <taxon>Postciliodesmatophora</taxon>
        <taxon>Heterotrichea</taxon>
        <taxon>Heterotrichida</taxon>
        <taxon>Blepharismidae</taxon>
        <taxon>Blepharisma</taxon>
    </lineage>
</organism>
<proteinExistence type="predicted"/>
<dbReference type="EMBL" id="CAJZBQ010000028">
    <property type="protein sequence ID" value="CAG9321449.1"/>
    <property type="molecule type" value="Genomic_DNA"/>
</dbReference>
<name>A0AAU9JIA6_9CILI</name>
<gene>
    <name evidence="1" type="ORF">BSTOLATCC_MIC28731</name>
</gene>
<dbReference type="AlphaFoldDB" id="A0AAU9JIA6"/>
<evidence type="ECO:0000313" key="1">
    <source>
        <dbReference type="EMBL" id="CAG9321449.1"/>
    </source>
</evidence>
<sequence>MTEVYMVSTSPFVDSLIITKLLFLVTKYESLKSTIAFQSNISNKRRRPNHRRSSSYSNLKDLICIKDNNSDLGSSCDTVESRSKTKNSPNGSNNYDFLPKLRYSYTFDQYWTMDNIFFSLVEKYKSKNWVRNYPNNPEIHIVVIRQFWLDCNVCDQLFWHILSAPLGSSTWINGELFIRAIENLHETSNWNIFTYKFIGKKYRKTYKAQKQLFFFSLAQHEYGEELSRDQLVQVLDMADRTAKYHLEMLANLMIKNCHETKNSKNMKISFGEFKSMLINRLIFSM</sequence>
<reference evidence="1" key="1">
    <citation type="submission" date="2021-09" db="EMBL/GenBank/DDBJ databases">
        <authorList>
            <consortium name="AG Swart"/>
            <person name="Singh M."/>
            <person name="Singh A."/>
            <person name="Seah K."/>
            <person name="Emmerich C."/>
        </authorList>
    </citation>
    <scope>NUCLEOTIDE SEQUENCE</scope>
    <source>
        <strain evidence="1">ATCC30299</strain>
    </source>
</reference>
<comment type="caution">
    <text evidence="1">The sequence shown here is derived from an EMBL/GenBank/DDBJ whole genome shotgun (WGS) entry which is preliminary data.</text>
</comment>
<accession>A0AAU9JIA6</accession>